<dbReference type="Pfam" id="PF20130">
    <property type="entry name" value="DUF6520"/>
    <property type="match status" value="1"/>
</dbReference>
<protein>
    <submittedName>
        <fullName evidence="2">Uncharacterized protein</fullName>
    </submittedName>
</protein>
<dbReference type="InterPro" id="IPR045391">
    <property type="entry name" value="DUF6520"/>
</dbReference>
<keyword evidence="1" id="KW-0732">Signal</keyword>
<feature type="chain" id="PRO_5032516153" evidence="1">
    <location>
        <begin position="24"/>
        <end position="91"/>
    </location>
</feature>
<reference evidence="2 3" key="1">
    <citation type="submission" date="2020-04" db="EMBL/GenBank/DDBJ databases">
        <title>Genome analysis and antimicrobial resistance characteristics of Chryseobacterium aquaticum isolated from farmed salmonids.</title>
        <authorList>
            <person name="Saticioglu I.B."/>
            <person name="Duman M."/>
            <person name="Altun S."/>
        </authorList>
    </citation>
    <scope>NUCLEOTIDE SEQUENCE [LARGE SCALE GENOMIC DNA]</scope>
    <source>
        <strain evidence="2 3">C-174</strain>
    </source>
</reference>
<evidence type="ECO:0000313" key="3">
    <source>
        <dbReference type="Proteomes" id="UP000548067"/>
    </source>
</evidence>
<gene>
    <name evidence="2" type="ORF">HIO71_03170</name>
</gene>
<dbReference type="RefSeq" id="WP_169320298.1">
    <property type="nucleotide sequence ID" value="NZ_JABCJF010000001.1"/>
</dbReference>
<name>A0A848N2W5_9FLAO</name>
<sequence>MKKMRKIALPVAVLLLGAGSAYATTAFKSQAVEQQGYFYDDLAPAEKCILTEKRCTTEVGPVCNWNDGSSDHELFQISTGTSCVNQMFEIQ</sequence>
<dbReference type="Proteomes" id="UP000548067">
    <property type="component" value="Unassembled WGS sequence"/>
</dbReference>
<accession>A0A848N2W5</accession>
<comment type="caution">
    <text evidence="2">The sequence shown here is derived from an EMBL/GenBank/DDBJ whole genome shotgun (WGS) entry which is preliminary data.</text>
</comment>
<feature type="signal peptide" evidence="1">
    <location>
        <begin position="1"/>
        <end position="23"/>
    </location>
</feature>
<proteinExistence type="predicted"/>
<evidence type="ECO:0000313" key="2">
    <source>
        <dbReference type="EMBL" id="NMR33205.1"/>
    </source>
</evidence>
<evidence type="ECO:0000256" key="1">
    <source>
        <dbReference type="SAM" id="SignalP"/>
    </source>
</evidence>
<dbReference type="AlphaFoldDB" id="A0A848N2W5"/>
<dbReference type="EMBL" id="JABCJF010000001">
    <property type="protein sequence ID" value="NMR33205.1"/>
    <property type="molecule type" value="Genomic_DNA"/>
</dbReference>
<organism evidence="2 3">
    <name type="scientific">Chryseobacterium aquaticum</name>
    <dbReference type="NCBI Taxonomy" id="452084"/>
    <lineage>
        <taxon>Bacteria</taxon>
        <taxon>Pseudomonadati</taxon>
        <taxon>Bacteroidota</taxon>
        <taxon>Flavobacteriia</taxon>
        <taxon>Flavobacteriales</taxon>
        <taxon>Weeksellaceae</taxon>
        <taxon>Chryseobacterium group</taxon>
        <taxon>Chryseobacterium</taxon>
    </lineage>
</organism>